<dbReference type="NCBIfam" id="TIGR04131">
    <property type="entry name" value="Bac_Flav_CTERM"/>
    <property type="match status" value="1"/>
</dbReference>
<dbReference type="Proteomes" id="UP000322918">
    <property type="component" value="Unassembled WGS sequence"/>
</dbReference>
<dbReference type="EMBL" id="VWNE01000024">
    <property type="protein sequence ID" value="KAA8481379.1"/>
    <property type="molecule type" value="Genomic_DNA"/>
</dbReference>
<dbReference type="OrthoDB" id="1652165at2"/>
<protein>
    <submittedName>
        <fullName evidence="2">Gliding motility-associated C-terminal domain-containing protein</fullName>
    </submittedName>
</protein>
<name>A0A5M9H574_9SPHI</name>
<evidence type="ECO:0000313" key="3">
    <source>
        <dbReference type="Proteomes" id="UP000322918"/>
    </source>
</evidence>
<feature type="signal peptide" evidence="1">
    <location>
        <begin position="1"/>
        <end position="26"/>
    </location>
</feature>
<dbReference type="RefSeq" id="WP_141813701.1">
    <property type="nucleotide sequence ID" value="NZ_VFPL01000001.1"/>
</dbReference>
<dbReference type="InterPro" id="IPR026341">
    <property type="entry name" value="T9SS_type_B"/>
</dbReference>
<feature type="chain" id="PRO_5024284920" evidence="1">
    <location>
        <begin position="27"/>
        <end position="644"/>
    </location>
</feature>
<comment type="caution">
    <text evidence="2">The sequence shown here is derived from an EMBL/GenBank/DDBJ whole genome shotgun (WGS) entry which is preliminary data.</text>
</comment>
<keyword evidence="3" id="KW-1185">Reference proteome</keyword>
<dbReference type="InterPro" id="IPR013783">
    <property type="entry name" value="Ig-like_fold"/>
</dbReference>
<proteinExistence type="predicted"/>
<sequence>MIPFGSSSYFCWLISFWVFFSPLSAAAQLCTGSLGDPIVNIDFGRGSTSRGNPLAAGITNYRYSGTNVDDGFYTIVNNTSGMNQNWFSTYDHTPGDTDGYMMLVNASYDPGTFYRVSIDGLCPGTKYEAAAWVMNLLTGYDGLKPNITFWVETAGGDPIGQPYTTGEIPQSSTPQWLQYGFFFTTPANTSEVVLNIRNNGPGGLGNDLVLDDITFRPCGPNVVVATSSGNTLTNFCEGDDVNVDLVASVSGEFLNPLTQWQRYDGTAWRDVTGEVTDRLQVSFADAPPGNYLYRLTVGEPAMFGSERCRINSNVFTIAVNPKPVPAARNDGPVCYGDNLALAAQGGTLYRWTGPNGFVSSEQSPVIRNITAAAAGVYQVTVTSAAGCIQTDQTRVEVVPPPVANAGDDVTICIGGSTALHAKGGTSYKWVPSVGLSDANSSDPIATPLQTTAYTVSVSNGACSVSDEVLVTVLQPAIANAGSDKVIIEGDSVMLEGEVTGPAGLRYYWTPSDYLDDPASLRPKASPPSDMVYTLHAESNNQCTSTSEEVFVKVFKKLIIPNTFSPNGDGVNDVWNIEALAFYPQSDIKVYNRYGSLVFSETGYLKPWDGKLNGQDLPPGVYYYVISPKPRLKPEVYRGWVIIAK</sequence>
<dbReference type="AlphaFoldDB" id="A0A5M9H574"/>
<dbReference type="Gene3D" id="2.60.120.260">
    <property type="entry name" value="Galactose-binding domain-like"/>
    <property type="match status" value="1"/>
</dbReference>
<organism evidence="2 3">
    <name type="scientific">Arcticibacter tournemirensis</name>
    <dbReference type="NCBI Taxonomy" id="699437"/>
    <lineage>
        <taxon>Bacteria</taxon>
        <taxon>Pseudomonadati</taxon>
        <taxon>Bacteroidota</taxon>
        <taxon>Sphingobacteriia</taxon>
        <taxon>Sphingobacteriales</taxon>
        <taxon>Sphingobacteriaceae</taxon>
        <taxon>Arcticibacter</taxon>
    </lineage>
</organism>
<evidence type="ECO:0000256" key="1">
    <source>
        <dbReference type="SAM" id="SignalP"/>
    </source>
</evidence>
<dbReference type="Pfam" id="PF13585">
    <property type="entry name" value="CHU_C"/>
    <property type="match status" value="1"/>
</dbReference>
<reference evidence="2 3" key="1">
    <citation type="submission" date="2019-09" db="EMBL/GenBank/DDBJ databases">
        <title>Pararcticibacter amylolyticus gen. nov., sp. nov., isolated from a rottenly hemp rope, and reclassification of Pedobacter tournemirensis as Pararcticibacter tournemirensis comb. nov.</title>
        <authorList>
            <person name="Cai Y."/>
        </authorList>
    </citation>
    <scope>NUCLEOTIDE SEQUENCE [LARGE SCALE GENOMIC DNA]</scope>
    <source>
        <strain evidence="2 3">TF5-37.2-LB10</strain>
    </source>
</reference>
<keyword evidence="1" id="KW-0732">Signal</keyword>
<evidence type="ECO:0000313" key="2">
    <source>
        <dbReference type="EMBL" id="KAA8481379.1"/>
    </source>
</evidence>
<accession>A0A5M9H574</accession>
<dbReference type="Gene3D" id="2.60.40.10">
    <property type="entry name" value="Immunoglobulins"/>
    <property type="match status" value="1"/>
</dbReference>
<gene>
    <name evidence="2" type="ORF">F1649_14780</name>
</gene>